<accession>A0A101M2K0</accession>
<gene>
    <name evidence="1" type="ORF">ABT39_MTgene3067</name>
</gene>
<dbReference type="AlphaFoldDB" id="A0A101M2K0"/>
<evidence type="ECO:0000313" key="1">
    <source>
        <dbReference type="EMBL" id="KUM49840.1"/>
    </source>
</evidence>
<proteinExistence type="predicted"/>
<keyword evidence="1" id="KW-0496">Mitochondrion</keyword>
<geneLocation type="mitochondrion" evidence="1"/>
<dbReference type="EMBL" id="LKAM01000002">
    <property type="protein sequence ID" value="KUM49840.1"/>
    <property type="molecule type" value="Genomic_DNA"/>
</dbReference>
<protein>
    <submittedName>
        <fullName evidence="1">Uncharacterized protein</fullName>
    </submittedName>
</protein>
<reference evidence="1" key="1">
    <citation type="journal article" date="2015" name="Genome Biol. Evol.">
        <title>Organellar Genomes of White Spruce (Picea glauca): Assembly and Annotation.</title>
        <authorList>
            <person name="Jackman S.D."/>
            <person name="Warren R.L."/>
            <person name="Gibb E.A."/>
            <person name="Vandervalk B.P."/>
            <person name="Mohamadi H."/>
            <person name="Chu J."/>
            <person name="Raymond A."/>
            <person name="Pleasance S."/>
            <person name="Coope R."/>
            <person name="Wildung M.R."/>
            <person name="Ritland C.E."/>
            <person name="Bousquet J."/>
            <person name="Jones S.J."/>
            <person name="Bohlmann J."/>
            <person name="Birol I."/>
        </authorList>
    </citation>
    <scope>NUCLEOTIDE SEQUENCE [LARGE SCALE GENOMIC DNA]</scope>
    <source>
        <tissue evidence="1">Flushing bud</tissue>
    </source>
</reference>
<organism evidence="1">
    <name type="scientific">Picea glauca</name>
    <name type="common">White spruce</name>
    <name type="synonym">Pinus glauca</name>
    <dbReference type="NCBI Taxonomy" id="3330"/>
    <lineage>
        <taxon>Eukaryota</taxon>
        <taxon>Viridiplantae</taxon>
        <taxon>Streptophyta</taxon>
        <taxon>Embryophyta</taxon>
        <taxon>Tracheophyta</taxon>
        <taxon>Spermatophyta</taxon>
        <taxon>Pinopsida</taxon>
        <taxon>Pinidae</taxon>
        <taxon>Conifers I</taxon>
        <taxon>Pinales</taxon>
        <taxon>Pinaceae</taxon>
        <taxon>Picea</taxon>
    </lineage>
</organism>
<sequence length="130" mass="14504">MAGQPPLLYGSDNLSESPTHPYIRKGLPNSFFQVAGQGCSSRPCLIHFSQSPDNKEPSPRTPKHFIQQWLILPTYRRDIFFYLVHLLQEHTPQPLTHWGHTTPPTLTSAPHTPTPGSIHGTALYLPASSN</sequence>
<name>A0A101M2K0_PICGL</name>
<comment type="caution">
    <text evidence="1">The sequence shown here is derived from an EMBL/GenBank/DDBJ whole genome shotgun (WGS) entry which is preliminary data.</text>
</comment>